<reference evidence="2" key="1">
    <citation type="submission" date="2020-05" db="EMBL/GenBank/DDBJ databases">
        <title>WGS assembly of Panicum virgatum.</title>
        <authorList>
            <person name="Lovell J.T."/>
            <person name="Jenkins J."/>
            <person name="Shu S."/>
            <person name="Juenger T.E."/>
            <person name="Schmutz J."/>
        </authorList>
    </citation>
    <scope>NUCLEOTIDE SEQUENCE</scope>
    <source>
        <strain evidence="2">AP13</strain>
    </source>
</reference>
<accession>A0A8T0X6N4</accession>
<gene>
    <name evidence="2" type="ORF">PVAP13_1NG488176</name>
</gene>
<dbReference type="EMBL" id="CM029038">
    <property type="protein sequence ID" value="KAG2654248.1"/>
    <property type="molecule type" value="Genomic_DNA"/>
</dbReference>
<keyword evidence="3" id="KW-1185">Reference proteome</keyword>
<evidence type="ECO:0000313" key="2">
    <source>
        <dbReference type="EMBL" id="KAG2654248.1"/>
    </source>
</evidence>
<dbReference type="AlphaFoldDB" id="A0A8T0X6N4"/>
<organism evidence="2 3">
    <name type="scientific">Panicum virgatum</name>
    <name type="common">Blackwell switchgrass</name>
    <dbReference type="NCBI Taxonomy" id="38727"/>
    <lineage>
        <taxon>Eukaryota</taxon>
        <taxon>Viridiplantae</taxon>
        <taxon>Streptophyta</taxon>
        <taxon>Embryophyta</taxon>
        <taxon>Tracheophyta</taxon>
        <taxon>Spermatophyta</taxon>
        <taxon>Magnoliopsida</taxon>
        <taxon>Liliopsida</taxon>
        <taxon>Poales</taxon>
        <taxon>Poaceae</taxon>
        <taxon>PACMAD clade</taxon>
        <taxon>Panicoideae</taxon>
        <taxon>Panicodae</taxon>
        <taxon>Paniceae</taxon>
        <taxon>Panicinae</taxon>
        <taxon>Panicum</taxon>
        <taxon>Panicum sect. Hiantes</taxon>
    </lineage>
</organism>
<protein>
    <submittedName>
        <fullName evidence="2">Uncharacterized protein</fullName>
    </submittedName>
</protein>
<sequence>MNPIILRQLLLPICKSLLLKRYGVLPGHFAAGVPPPSPAPCSSFPFRRLLSLPPPCADSAARAPSAACHPHQRAACRPSQHRPPPHQRQPPVALPTHRKLLAEMLKQSSYFLGVCFQVRAGKQSTDHRRRALRHCPPYRRTLGSRSRIFW</sequence>
<proteinExistence type="predicted"/>
<evidence type="ECO:0000313" key="3">
    <source>
        <dbReference type="Proteomes" id="UP000823388"/>
    </source>
</evidence>
<feature type="region of interest" description="Disordered" evidence="1">
    <location>
        <begin position="72"/>
        <end position="92"/>
    </location>
</feature>
<dbReference type="Proteomes" id="UP000823388">
    <property type="component" value="Chromosome 1N"/>
</dbReference>
<evidence type="ECO:0000256" key="1">
    <source>
        <dbReference type="SAM" id="MobiDB-lite"/>
    </source>
</evidence>
<feature type="compositionally biased region" description="Basic residues" evidence="1">
    <location>
        <begin position="72"/>
        <end position="85"/>
    </location>
</feature>
<name>A0A8T0X6N4_PANVG</name>
<comment type="caution">
    <text evidence="2">The sequence shown here is derived from an EMBL/GenBank/DDBJ whole genome shotgun (WGS) entry which is preliminary data.</text>
</comment>